<gene>
    <name evidence="1" type="ORF">EGT74_11160</name>
</gene>
<evidence type="ECO:0000313" key="1">
    <source>
        <dbReference type="EMBL" id="RPE14037.1"/>
    </source>
</evidence>
<dbReference type="Proteomes" id="UP000278351">
    <property type="component" value="Unassembled WGS sequence"/>
</dbReference>
<keyword evidence="2" id="KW-1185">Reference proteome</keyword>
<proteinExistence type="predicted"/>
<reference evidence="1 2" key="1">
    <citation type="submission" date="2018-11" db="EMBL/GenBank/DDBJ databases">
        <title>Chitinophaga lutea sp.nov., isolate from arsenic contaminated soil.</title>
        <authorList>
            <person name="Zong Y."/>
        </authorList>
    </citation>
    <scope>NUCLEOTIDE SEQUENCE [LARGE SCALE GENOMIC DNA]</scope>
    <source>
        <strain evidence="1 2">ZY74</strain>
    </source>
</reference>
<protein>
    <recommendedName>
        <fullName evidence="3">Lipocalin-like domain-containing protein</fullName>
    </recommendedName>
</protein>
<dbReference type="AlphaFoldDB" id="A0A3N4QDJ9"/>
<organism evidence="1 2">
    <name type="scientific">Chitinophaga lutea</name>
    <dbReference type="NCBI Taxonomy" id="2488634"/>
    <lineage>
        <taxon>Bacteria</taxon>
        <taxon>Pseudomonadati</taxon>
        <taxon>Bacteroidota</taxon>
        <taxon>Chitinophagia</taxon>
        <taxon>Chitinophagales</taxon>
        <taxon>Chitinophagaceae</taxon>
        <taxon>Chitinophaga</taxon>
    </lineage>
</organism>
<evidence type="ECO:0008006" key="3">
    <source>
        <dbReference type="Google" id="ProtNLM"/>
    </source>
</evidence>
<dbReference type="EMBL" id="RPDH01000001">
    <property type="protein sequence ID" value="RPE14037.1"/>
    <property type="molecule type" value="Genomic_DNA"/>
</dbReference>
<name>A0A3N4QDJ9_9BACT</name>
<comment type="caution">
    <text evidence="1">The sequence shown here is derived from an EMBL/GenBank/DDBJ whole genome shotgun (WGS) entry which is preliminary data.</text>
</comment>
<sequence>MTAAMAFAACKKDKTTTDPLTTGTWKAVAYMGSAQETPITAGPSLTFSSNGTYQSAYESNPGGTSTGTWKRATSWPSDIPEGVLVLETKQEGASSVQLILITFLNKNEIIVRYYISPELRPVVSTVPPVKFRRG</sequence>
<accession>A0A3N4QDJ9</accession>
<evidence type="ECO:0000313" key="2">
    <source>
        <dbReference type="Proteomes" id="UP000278351"/>
    </source>
</evidence>